<dbReference type="Pfam" id="PF07751">
    <property type="entry name" value="Abi_2"/>
    <property type="match status" value="1"/>
</dbReference>
<name>A0A0R1TDQ5_9LACO</name>
<comment type="caution">
    <text evidence="1">The sequence shown here is derived from an EMBL/GenBank/DDBJ whole genome shotgun (WGS) entry which is preliminary data.</text>
</comment>
<proteinExistence type="predicted"/>
<dbReference type="PATRIC" id="fig|1423740.3.peg.1198"/>
<reference evidence="1 2" key="1">
    <citation type="journal article" date="2015" name="Genome Announc.">
        <title>Expanding the biotechnology potential of lactobacilli through comparative genomics of 213 strains and associated genera.</title>
        <authorList>
            <person name="Sun Z."/>
            <person name="Harris H.M."/>
            <person name="McCann A."/>
            <person name="Guo C."/>
            <person name="Argimon S."/>
            <person name="Zhang W."/>
            <person name="Yang X."/>
            <person name="Jeffery I.B."/>
            <person name="Cooney J.C."/>
            <person name="Kagawa T.F."/>
            <person name="Liu W."/>
            <person name="Song Y."/>
            <person name="Salvetti E."/>
            <person name="Wrobel A."/>
            <person name="Rasinkangas P."/>
            <person name="Parkhill J."/>
            <person name="Rea M.C."/>
            <person name="O'Sullivan O."/>
            <person name="Ritari J."/>
            <person name="Douillard F.P."/>
            <person name="Paul Ross R."/>
            <person name="Yang R."/>
            <person name="Briner A.E."/>
            <person name="Felis G.E."/>
            <person name="de Vos W.M."/>
            <person name="Barrangou R."/>
            <person name="Klaenhammer T.R."/>
            <person name="Caufield P.W."/>
            <person name="Cui Y."/>
            <person name="Zhang H."/>
            <person name="O'Toole P.W."/>
        </authorList>
    </citation>
    <scope>NUCLEOTIDE SEQUENCE [LARGE SCALE GENOMIC DNA]</scope>
    <source>
        <strain evidence="1 2">DSM 15833</strain>
    </source>
</reference>
<dbReference type="AlphaFoldDB" id="A0A0R1TDQ5"/>
<evidence type="ECO:0000313" key="2">
    <source>
        <dbReference type="Proteomes" id="UP000051048"/>
    </source>
</evidence>
<dbReference type="InterPro" id="IPR011664">
    <property type="entry name" value="Abi_system_AbiD/AbiF-like"/>
</dbReference>
<protein>
    <submittedName>
        <fullName evidence="1">Abortive infection bacteriophage resistance protein</fullName>
    </submittedName>
</protein>
<dbReference type="OrthoDB" id="5363652at2"/>
<evidence type="ECO:0000313" key="1">
    <source>
        <dbReference type="EMBL" id="KRL78228.1"/>
    </source>
</evidence>
<dbReference type="Proteomes" id="UP000051048">
    <property type="component" value="Unassembled WGS sequence"/>
</dbReference>
<organism evidence="1 2">
    <name type="scientific">Ligilactobacillus equi DSM 15833 = JCM 10991</name>
    <dbReference type="NCBI Taxonomy" id="1423740"/>
    <lineage>
        <taxon>Bacteria</taxon>
        <taxon>Bacillati</taxon>
        <taxon>Bacillota</taxon>
        <taxon>Bacilli</taxon>
        <taxon>Lactobacillales</taxon>
        <taxon>Lactobacillaceae</taxon>
        <taxon>Ligilactobacillus</taxon>
    </lineage>
</organism>
<accession>A0A0R1TDQ5</accession>
<dbReference type="EMBL" id="AZFH01000155">
    <property type="protein sequence ID" value="KRL78228.1"/>
    <property type="molecule type" value="Genomic_DNA"/>
</dbReference>
<sequence>MEVFFLNKVFKSVEEQIKLLESRGLKFSDKAKAQAYLLTNNYYSIINGYSKIFMDSDSDKYISGATFDEIISLYFFNRELRKTLLDSLLLAEHHLKSILAYRFEEYYQGKKEAYLDVSSFNHEKSLDISYIITKISRTITNKSRYKNNAINHYREKYNFVPLWVMVEFLEFGDILTLIKVLPTDLQNKIAHDCYNFIKRENKDSEHGQFSPNIMISFIEVLKDLRNACAHDDVLLNFNSIKTAIYYPYLHDIHDSIIRDDDKTRRTVYCAMIILECFISNNEFAILNNTVRKRFRNLENKVHSVSLDKILSELGFPQEWQRRDPLPQLS</sequence>
<gene>
    <name evidence="1" type="ORF">FC36_GL001114</name>
</gene>